<dbReference type="PANTHER" id="PTHR21666:SF270">
    <property type="entry name" value="MUREIN HYDROLASE ACTIVATOR ENVC"/>
    <property type="match status" value="1"/>
</dbReference>
<dbReference type="SUPFAM" id="SSF51261">
    <property type="entry name" value="Duplicated hybrid motif"/>
    <property type="match status" value="1"/>
</dbReference>
<proteinExistence type="predicted"/>
<gene>
    <name evidence="2" type="ORF">PF021_00325</name>
</gene>
<dbReference type="Pfam" id="PF01551">
    <property type="entry name" value="Peptidase_M23"/>
    <property type="match status" value="1"/>
</dbReference>
<protein>
    <submittedName>
        <fullName evidence="2">M23 family metallopeptidase</fullName>
    </submittedName>
</protein>
<dbReference type="CDD" id="cd12797">
    <property type="entry name" value="M23_peptidase"/>
    <property type="match status" value="1"/>
</dbReference>
<dbReference type="Proteomes" id="UP001210261">
    <property type="component" value="Unassembled WGS sequence"/>
</dbReference>
<organism evidence="2 3">
    <name type="scientific">Helicobacter ibis</name>
    <dbReference type="NCBI Taxonomy" id="2962633"/>
    <lineage>
        <taxon>Bacteria</taxon>
        <taxon>Pseudomonadati</taxon>
        <taxon>Campylobacterota</taxon>
        <taxon>Epsilonproteobacteria</taxon>
        <taxon>Campylobacterales</taxon>
        <taxon>Helicobacteraceae</taxon>
        <taxon>Helicobacter</taxon>
    </lineage>
</organism>
<dbReference type="EMBL" id="JAQHXR010000001">
    <property type="protein sequence ID" value="MDA3968121.1"/>
    <property type="molecule type" value="Genomic_DNA"/>
</dbReference>
<dbReference type="InterPro" id="IPR011055">
    <property type="entry name" value="Dup_hybrid_motif"/>
</dbReference>
<accession>A0ABT4VBP2</accession>
<evidence type="ECO:0000313" key="3">
    <source>
        <dbReference type="Proteomes" id="UP001210261"/>
    </source>
</evidence>
<sequence>MKKTLLMLILVSFVISKEYEVENGKTLILTTKDTKAENIKINNRTYKWLQHPKNSNEKILIITIPYRTKPEISNNGDISIKVIEGNYKKEQIVVAQSKAKPNKENQQRIKKERDEANKIYATYTNSRFWDSPFINPMESVITSPYGSARIFNGEVNSYHSGTDFRAKIGTPIYAANSGKVVIAKDRFLAGKSIVIDHGEGIFSMYYHCSEIKVKLGDIVNKGDLIALSGNSGRVSGPHLHFGILARGAQVDPIDFIQKINTLFMDK</sequence>
<evidence type="ECO:0000313" key="2">
    <source>
        <dbReference type="EMBL" id="MDA3968121.1"/>
    </source>
</evidence>
<dbReference type="InterPro" id="IPR016047">
    <property type="entry name" value="M23ase_b-sheet_dom"/>
</dbReference>
<comment type="caution">
    <text evidence="2">The sequence shown here is derived from an EMBL/GenBank/DDBJ whole genome shotgun (WGS) entry which is preliminary data.</text>
</comment>
<dbReference type="PANTHER" id="PTHR21666">
    <property type="entry name" value="PEPTIDASE-RELATED"/>
    <property type="match status" value="1"/>
</dbReference>
<name>A0ABT4VBP2_9HELI</name>
<reference evidence="2 3" key="1">
    <citation type="submission" date="2023-01" db="EMBL/GenBank/DDBJ databases">
        <title>Description of Helicobacter ibis sp. nov. isolated from faecal droppings of black-faced ibis (Theristicus melanopis).</title>
        <authorList>
            <person name="Lopez-Cantillo M."/>
            <person name="Vidal-Veuthey B."/>
            <person name="Mella A."/>
            <person name="De La Haba R."/>
            <person name="Collado L."/>
        </authorList>
    </citation>
    <scope>NUCLEOTIDE SEQUENCE [LARGE SCALE GENOMIC DNA]</scope>
    <source>
        <strain evidence="2 3">A82</strain>
    </source>
</reference>
<evidence type="ECO:0000259" key="1">
    <source>
        <dbReference type="Pfam" id="PF01551"/>
    </source>
</evidence>
<dbReference type="Gene3D" id="2.70.70.10">
    <property type="entry name" value="Glucose Permease (Domain IIA)"/>
    <property type="match status" value="1"/>
</dbReference>
<feature type="domain" description="M23ase beta-sheet core" evidence="1">
    <location>
        <begin position="158"/>
        <end position="252"/>
    </location>
</feature>
<keyword evidence="3" id="KW-1185">Reference proteome</keyword>
<dbReference type="RefSeq" id="WP_271020403.1">
    <property type="nucleotide sequence ID" value="NZ_JAQHXR010000001.1"/>
</dbReference>
<dbReference type="InterPro" id="IPR050570">
    <property type="entry name" value="Cell_wall_metabolism_enzyme"/>
</dbReference>